<dbReference type="InterPro" id="IPR012876">
    <property type="entry name" value="DUF1677_pln"/>
</dbReference>
<proteinExistence type="predicted"/>
<dbReference type="OrthoDB" id="678173at2759"/>
<protein>
    <submittedName>
        <fullName evidence="2">Uncharacterized protein LOC109706910</fullName>
    </submittedName>
</protein>
<organism evidence="1 2">
    <name type="scientific">Ananas comosus</name>
    <name type="common">Pineapple</name>
    <name type="synonym">Ananas ananas</name>
    <dbReference type="NCBI Taxonomy" id="4615"/>
    <lineage>
        <taxon>Eukaryota</taxon>
        <taxon>Viridiplantae</taxon>
        <taxon>Streptophyta</taxon>
        <taxon>Embryophyta</taxon>
        <taxon>Tracheophyta</taxon>
        <taxon>Spermatophyta</taxon>
        <taxon>Magnoliopsida</taxon>
        <taxon>Liliopsida</taxon>
        <taxon>Poales</taxon>
        <taxon>Bromeliaceae</taxon>
        <taxon>Bromelioideae</taxon>
        <taxon>Ananas</taxon>
    </lineage>
</organism>
<accession>A0A6P5EJ39</accession>
<dbReference type="GeneID" id="109706910"/>
<evidence type="ECO:0000313" key="1">
    <source>
        <dbReference type="Proteomes" id="UP000515123"/>
    </source>
</evidence>
<dbReference type="PANTHER" id="PTHR33108:SF61">
    <property type="entry name" value="DUF1677 FAMILY PROTEIN"/>
    <property type="match status" value="1"/>
</dbReference>
<sequence>MAPGTSSRRMSLDFIRNTTTASDASVEPRSIFRHKDSSLPSRSAASEVATVVNCECCGLAEECTRSYVARVRSGFCGRWVCGLCSEAVAEELRRHVVKEEALRAHMEVCRRFSKVAANPAVALVGTMVEILRRESNKKL</sequence>
<dbReference type="RefSeq" id="XP_020083521.1">
    <property type="nucleotide sequence ID" value="XM_020227932.1"/>
</dbReference>
<reference evidence="2" key="2">
    <citation type="submission" date="2025-08" db="UniProtKB">
        <authorList>
            <consortium name="RefSeq"/>
        </authorList>
    </citation>
    <scope>IDENTIFICATION</scope>
    <source>
        <tissue evidence="2">Leaf</tissue>
    </source>
</reference>
<evidence type="ECO:0000313" key="2">
    <source>
        <dbReference type="RefSeq" id="XP_020083521.1"/>
    </source>
</evidence>
<dbReference type="Pfam" id="PF07911">
    <property type="entry name" value="DUF1677"/>
    <property type="match status" value="1"/>
</dbReference>
<keyword evidence="1" id="KW-1185">Reference proteome</keyword>
<dbReference type="Proteomes" id="UP000515123">
    <property type="component" value="Linkage group 2"/>
</dbReference>
<dbReference type="PANTHER" id="PTHR33108">
    <property type="entry name" value="OS01G0745000 PROTEIN"/>
    <property type="match status" value="1"/>
</dbReference>
<reference evidence="1" key="1">
    <citation type="journal article" date="2015" name="Nat. Genet.">
        <title>The pineapple genome and the evolution of CAM photosynthesis.</title>
        <authorList>
            <person name="Ming R."/>
            <person name="VanBuren R."/>
            <person name="Wai C.M."/>
            <person name="Tang H."/>
            <person name="Schatz M.C."/>
            <person name="Bowers J.E."/>
            <person name="Lyons E."/>
            <person name="Wang M.L."/>
            <person name="Chen J."/>
            <person name="Biggers E."/>
            <person name="Zhang J."/>
            <person name="Huang L."/>
            <person name="Zhang L."/>
            <person name="Miao W."/>
            <person name="Zhang J."/>
            <person name="Ye Z."/>
            <person name="Miao C."/>
            <person name="Lin Z."/>
            <person name="Wang H."/>
            <person name="Zhou H."/>
            <person name="Yim W.C."/>
            <person name="Priest H.D."/>
            <person name="Zheng C."/>
            <person name="Woodhouse M."/>
            <person name="Edger P.P."/>
            <person name="Guyot R."/>
            <person name="Guo H.B."/>
            <person name="Guo H."/>
            <person name="Zheng G."/>
            <person name="Singh R."/>
            <person name="Sharma A."/>
            <person name="Min X."/>
            <person name="Zheng Y."/>
            <person name="Lee H."/>
            <person name="Gurtowski J."/>
            <person name="Sedlazeck F.J."/>
            <person name="Harkess A."/>
            <person name="McKain M.R."/>
            <person name="Liao Z."/>
            <person name="Fang J."/>
            <person name="Liu J."/>
            <person name="Zhang X."/>
            <person name="Zhang Q."/>
            <person name="Hu W."/>
            <person name="Qin Y."/>
            <person name="Wang K."/>
            <person name="Chen L.Y."/>
            <person name="Shirley N."/>
            <person name="Lin Y.R."/>
            <person name="Liu L.Y."/>
            <person name="Hernandez A.G."/>
            <person name="Wright C.L."/>
            <person name="Bulone V."/>
            <person name="Tuskan G.A."/>
            <person name="Heath K."/>
            <person name="Zee F."/>
            <person name="Moore P.H."/>
            <person name="Sunkar R."/>
            <person name="Leebens-Mack J.H."/>
            <person name="Mockler T."/>
            <person name="Bennetzen J.L."/>
            <person name="Freeling M."/>
            <person name="Sankoff D."/>
            <person name="Paterson A.H."/>
            <person name="Zhu X."/>
            <person name="Yang X."/>
            <person name="Smith J.A."/>
            <person name="Cushman J.C."/>
            <person name="Paull R.E."/>
            <person name="Yu Q."/>
        </authorList>
    </citation>
    <scope>NUCLEOTIDE SEQUENCE [LARGE SCALE GENOMIC DNA]</scope>
    <source>
        <strain evidence="1">cv. F153</strain>
    </source>
</reference>
<gene>
    <name evidence="2" type="primary">LOC109706910</name>
</gene>
<dbReference type="AlphaFoldDB" id="A0A6P5EJ39"/>
<name>A0A6P5EJ39_ANACO</name>